<organism evidence="2 3">
    <name type="scientific">Actinomyces howellii</name>
    <dbReference type="NCBI Taxonomy" id="52771"/>
    <lineage>
        <taxon>Bacteria</taxon>
        <taxon>Bacillati</taxon>
        <taxon>Actinomycetota</taxon>
        <taxon>Actinomycetes</taxon>
        <taxon>Actinomycetales</taxon>
        <taxon>Actinomycetaceae</taxon>
        <taxon>Actinomyces</taxon>
    </lineage>
</organism>
<keyword evidence="1" id="KW-0175">Coiled coil</keyword>
<dbReference type="OrthoDB" id="3246562at2"/>
<gene>
    <name evidence="2" type="ORF">NCTC11636_01767</name>
</gene>
<name>A0A448HHY8_9ACTO</name>
<dbReference type="AlphaFoldDB" id="A0A448HHY8"/>
<dbReference type="Proteomes" id="UP000266895">
    <property type="component" value="Chromosome"/>
</dbReference>
<protein>
    <submittedName>
        <fullName evidence="2">Uncharacterized protein</fullName>
    </submittedName>
</protein>
<evidence type="ECO:0000256" key="1">
    <source>
        <dbReference type="SAM" id="Coils"/>
    </source>
</evidence>
<dbReference type="KEGG" id="ahw:NCTC11636_01767"/>
<proteinExistence type="predicted"/>
<dbReference type="RefSeq" id="WP_126382792.1">
    <property type="nucleotide sequence ID" value="NZ_LR134350.1"/>
</dbReference>
<feature type="coiled-coil region" evidence="1">
    <location>
        <begin position="370"/>
        <end position="422"/>
    </location>
</feature>
<accession>A0A448HHY8</accession>
<reference evidence="2 3" key="1">
    <citation type="submission" date="2018-12" db="EMBL/GenBank/DDBJ databases">
        <authorList>
            <consortium name="Pathogen Informatics"/>
        </authorList>
    </citation>
    <scope>NUCLEOTIDE SEQUENCE [LARGE SCALE GENOMIC DNA]</scope>
    <source>
        <strain evidence="2 3">NCTC11636</strain>
    </source>
</reference>
<sequence length="637" mass="71529">MLAYRSTFNVKEPVDTAVPKIQRVMIEWAERKHRKRLGLGGLDELHPGDRLRPADGLEFFLVDSVEDRSGERIFGFVVIEGVGEDKWTSQVMVAGRQRRSEPARVSVEIDAPPSDKDRLRPRDAGVPRFVRTMLDSFECEDNGIVLASCPQVLGLEGVASLLDEIQEDDHHGLVLVAGTSGSLPLQPWVEFLKEEITADTVGQAATYVLDAEATSAFNERVSDLHEVREGSLRTFLPGVRINDPDDAARHRFLTAQSLADDYLRRRAKLVMTRRSRAFTNVRALDRRTRRCLALLGQHLDAIEFKKDPTQESTPVTPLEGLPVIEAAGEGSVERSVPARPLSAAQTAAVEQERRRVVALTTALAVREDSLRAARDELVQVRHEADLFRKRVDAELKDLVDERDSLAAERDELDLNLAVALEEKGQALTLAQRHGAEVERLRRCLEVLGRGAEAWKGEESTPAPTSPEDWPALAEWAQDGRLAQALPLVDFTCDWECAIDLDDQNEFSWFAKTWDILRALNDYARARKDESVPVHNLYDYLSQPPEGFHSVPRSRYKPTESETVANRERYRRERVLPVPEQVPDRNDQGRIYMDKHFVIAQSGTVSPRLYLHDATGVPGYGKVVVGYIGRHLANSQTN</sequence>
<evidence type="ECO:0000313" key="2">
    <source>
        <dbReference type="EMBL" id="VEG28879.1"/>
    </source>
</evidence>
<evidence type="ECO:0000313" key="3">
    <source>
        <dbReference type="Proteomes" id="UP000266895"/>
    </source>
</evidence>
<dbReference type="EMBL" id="LR134350">
    <property type="protein sequence ID" value="VEG28879.1"/>
    <property type="molecule type" value="Genomic_DNA"/>
</dbReference>
<keyword evidence="3" id="KW-1185">Reference proteome</keyword>